<keyword evidence="1" id="KW-0472">Membrane</keyword>
<evidence type="ECO:0000259" key="2">
    <source>
        <dbReference type="Pfam" id="PF24802"/>
    </source>
</evidence>
<dbReference type="PANTHER" id="PTHR37013">
    <property type="entry name" value="INTEGRAL MEMBRANE PROTEIN (AFU_ORTHOLOGUE AFUA_1G05950)-RELATED"/>
    <property type="match status" value="1"/>
</dbReference>
<protein>
    <recommendedName>
        <fullName evidence="2">DUF7703 domain-containing protein</fullName>
    </recommendedName>
</protein>
<name>A0A9W9G1V5_9EURO</name>
<accession>A0A9W9G1V5</accession>
<dbReference type="EMBL" id="JAPQKI010000002">
    <property type="protein sequence ID" value="KAJ5110560.1"/>
    <property type="molecule type" value="Genomic_DNA"/>
</dbReference>
<dbReference type="OrthoDB" id="405906at2759"/>
<proteinExistence type="predicted"/>
<comment type="caution">
    <text evidence="3">The sequence shown here is derived from an EMBL/GenBank/DDBJ whole genome shotgun (WGS) entry which is preliminary data.</text>
</comment>
<feature type="transmembrane region" description="Helical" evidence="1">
    <location>
        <begin position="90"/>
        <end position="108"/>
    </location>
</feature>
<evidence type="ECO:0000313" key="4">
    <source>
        <dbReference type="Proteomes" id="UP001149074"/>
    </source>
</evidence>
<keyword evidence="4" id="KW-1185">Reference proteome</keyword>
<reference evidence="3" key="1">
    <citation type="submission" date="2022-11" db="EMBL/GenBank/DDBJ databases">
        <authorList>
            <person name="Petersen C."/>
        </authorList>
    </citation>
    <scope>NUCLEOTIDE SEQUENCE</scope>
    <source>
        <strain evidence="3">IBT 30761</strain>
    </source>
</reference>
<feature type="transmembrane region" description="Helical" evidence="1">
    <location>
        <begin position="53"/>
        <end position="70"/>
    </location>
</feature>
<dbReference type="InterPro" id="IPR056120">
    <property type="entry name" value="DUF7703"/>
</dbReference>
<dbReference type="RefSeq" id="XP_056478630.1">
    <property type="nucleotide sequence ID" value="XM_056613589.1"/>
</dbReference>
<feature type="transmembrane region" description="Helical" evidence="1">
    <location>
        <begin position="20"/>
        <end position="41"/>
    </location>
</feature>
<dbReference type="AlphaFoldDB" id="A0A9W9G1V5"/>
<keyword evidence="1" id="KW-0812">Transmembrane</keyword>
<gene>
    <name evidence="3" type="ORF">N7532_001095</name>
</gene>
<feature type="transmembrane region" description="Helical" evidence="1">
    <location>
        <begin position="120"/>
        <end position="144"/>
    </location>
</feature>
<evidence type="ECO:0000313" key="3">
    <source>
        <dbReference type="EMBL" id="KAJ5110560.1"/>
    </source>
</evidence>
<sequence length="411" mass="46237">MDTRMPTLPPEMGEFVLKNIATVEVVAMFAIGTYSALEVGIACLDLFKRYRGLYFFSMQVASWGILLHSIPAQVRFVTNGAEIPLSIPYIIGWYCMVSGQPVVLYSRLHLVVADMGCLRWLLWMIIINAVVMHIPMTVLFYFVTLGSDQFVLSAAIYDRIQVVVFAAQDLIICAIYIREALRALGPVLEIRGREGRKVIIHLIAINLVVMIMNILLIVTEFKAHFIQISFKTVVYSVKLKLEFTVLNKLRTLVSTNNPYIFHANGHGNRNNNTATTDTIDPSRRSSDLNIYEIYALVNARHRESSDTESQRSVPHINIFNGSLENGVSVENAERIIQERGVVGMENTLDFRNTLRETTSRENMHLPSPSPTADCFLGDSLSSDNCYAGTGPHIGSTETRSTFERQLLESHR</sequence>
<dbReference type="Pfam" id="PF24802">
    <property type="entry name" value="DUF7703"/>
    <property type="match status" value="1"/>
</dbReference>
<dbReference type="Proteomes" id="UP001149074">
    <property type="component" value="Unassembled WGS sequence"/>
</dbReference>
<feature type="domain" description="DUF7703" evidence="2">
    <location>
        <begin position="21"/>
        <end position="252"/>
    </location>
</feature>
<organism evidence="3 4">
    <name type="scientific">Penicillium argentinense</name>
    <dbReference type="NCBI Taxonomy" id="1131581"/>
    <lineage>
        <taxon>Eukaryota</taxon>
        <taxon>Fungi</taxon>
        <taxon>Dikarya</taxon>
        <taxon>Ascomycota</taxon>
        <taxon>Pezizomycotina</taxon>
        <taxon>Eurotiomycetes</taxon>
        <taxon>Eurotiomycetidae</taxon>
        <taxon>Eurotiales</taxon>
        <taxon>Aspergillaceae</taxon>
        <taxon>Penicillium</taxon>
    </lineage>
</organism>
<reference evidence="3" key="2">
    <citation type="journal article" date="2023" name="IMA Fungus">
        <title>Comparative genomic study of the Penicillium genus elucidates a diverse pangenome and 15 lateral gene transfer events.</title>
        <authorList>
            <person name="Petersen C."/>
            <person name="Sorensen T."/>
            <person name="Nielsen M.R."/>
            <person name="Sondergaard T.E."/>
            <person name="Sorensen J.L."/>
            <person name="Fitzpatrick D.A."/>
            <person name="Frisvad J.C."/>
            <person name="Nielsen K.L."/>
        </authorList>
    </citation>
    <scope>NUCLEOTIDE SEQUENCE</scope>
    <source>
        <strain evidence="3">IBT 30761</strain>
    </source>
</reference>
<feature type="transmembrane region" description="Helical" evidence="1">
    <location>
        <begin position="156"/>
        <end position="177"/>
    </location>
</feature>
<dbReference type="GeneID" id="81352568"/>
<keyword evidence="1" id="KW-1133">Transmembrane helix</keyword>
<evidence type="ECO:0000256" key="1">
    <source>
        <dbReference type="SAM" id="Phobius"/>
    </source>
</evidence>
<dbReference type="PANTHER" id="PTHR37013:SF3">
    <property type="entry name" value="INTEGRAL MEMBRANE PROTEIN (AFU_ORTHOLOGUE AFUA_1G05950)"/>
    <property type="match status" value="1"/>
</dbReference>
<feature type="transmembrane region" description="Helical" evidence="1">
    <location>
        <begin position="198"/>
        <end position="218"/>
    </location>
</feature>